<name>A0A2Z3RWU3_9MICO</name>
<reference evidence="1 2" key="1">
    <citation type="submission" date="2017-10" db="EMBL/GenBank/DDBJ databases">
        <title>Genome of an Actinobacterium that displays light-enhanced growth.</title>
        <authorList>
            <person name="Maresca J.A."/>
            <person name="Hempel P."/>
            <person name="Shevchenko O."/>
            <person name="Miller K.J."/>
            <person name="Hahn M.W."/>
        </authorList>
    </citation>
    <scope>NUCLEOTIDE SEQUENCE [LARGE SCALE GENOMIC DNA]</scope>
    <source>
        <strain evidence="1 2">MWH-Mo1</strain>
    </source>
</reference>
<accession>A0A2Z3RWU3</accession>
<organism evidence="1 2">
    <name type="scientific">Aurantimicrobium photophilum</name>
    <dbReference type="NCBI Taxonomy" id="1987356"/>
    <lineage>
        <taxon>Bacteria</taxon>
        <taxon>Bacillati</taxon>
        <taxon>Actinomycetota</taxon>
        <taxon>Actinomycetes</taxon>
        <taxon>Micrococcales</taxon>
        <taxon>Microbacteriaceae</taxon>
        <taxon>Aurantimicrobium</taxon>
    </lineage>
</organism>
<dbReference type="Proteomes" id="UP000246894">
    <property type="component" value="Chromosome"/>
</dbReference>
<proteinExistence type="predicted"/>
<dbReference type="EMBL" id="CP023994">
    <property type="protein sequence ID" value="AWR21010.1"/>
    <property type="molecule type" value="Genomic_DNA"/>
</dbReference>
<sequence>METRLKVYFSGNMWITPADSQVRSLPSLAMDFDTLFQDLENQLERELDAEIINRLDDEERERRAKLTLRERLRALHQANPASVLTALTKDGRALTLQIKNVGKDWAAIEVLEPSDIRGPLILALHALSSVGIPQEYVKESLGTPVGEVSDHDLRELSRSSRLAEKVNFAFVLRDVSRRRKRVMLYTALGKFQGTLDQVGADHLDVSSDGSRHLLPLRDLFFVRIE</sequence>
<keyword evidence="2" id="KW-1185">Reference proteome</keyword>
<dbReference type="KEGG" id="aum:AURMO_00393"/>
<evidence type="ECO:0000313" key="1">
    <source>
        <dbReference type="EMBL" id="AWR21010.1"/>
    </source>
</evidence>
<evidence type="ECO:0000313" key="2">
    <source>
        <dbReference type="Proteomes" id="UP000246894"/>
    </source>
</evidence>
<gene>
    <name evidence="1" type="ORF">AURMO_00393</name>
</gene>
<dbReference type="AlphaFoldDB" id="A0A2Z3RWU3"/>
<protein>
    <submittedName>
        <fullName evidence="1">Uncharacterized protein</fullName>
    </submittedName>
</protein>